<evidence type="ECO:0000259" key="2">
    <source>
        <dbReference type="Pfam" id="PF18998"/>
    </source>
</evidence>
<dbReference type="EMBL" id="MHPJ01000008">
    <property type="protein sequence ID" value="OGZ79173.1"/>
    <property type="molecule type" value="Genomic_DNA"/>
</dbReference>
<sequence length="1063" mass="114683">MKIKIVIFFILMALFMPFVSGAQEITLGQASLSISVNIDNGKSELFHFDLQGFDVNGILCGSTSMDVWSNSFFQYSFNIPDPICPIYLITERKIPGAQFTGAFCSNSASADFFGYSSNSAAFFVEPGANIECSFQNTAVKVPVLIIPGLLGTEMKKGDELLWADIDRMTNPFNSDNFMDPLAFNNDLTPGDTSVNNTNVIKKLETALGLVSFDYTDGLVDEFKSHGYLENESLFLFPYDWRYGASGKYADGLTNVDLLNQKIQDIINQTGEFKIDVVAHSLGGLIFKKYVIDYPVGYSDSAIRKAVMLGVPNLGAPKAIKVLLQGDNFGVLGLSDFEMKKIAKNMPAAYDLLPDQQYFDEKGSFIKIINEDVVQSTHEEKDLSYHESKDFLISGNNLNAAAENGAENLHTLSFDKYDLRWAGIDLYSINGCKTRTLGGITQENFKNVFGQTLVSYSALKSIRGDGTVPLESAGSLPIDENNKYYALVADHGKMPSQDGIKQQIANILDQDYYHDINADLVTKDISQCQLNGKAISIFSPVNIFVTDQNENKLGLADDGSVINEIPNADFEIWGEHKFLYLPTDNSQTYTINLTGTGNGTFTIKSENIINNEVAEAEVFSDVPVTPELTGQINLAGHDTSLVVQQNTTSQPETILPDGLQPEEPPPPPPPDPGPATLVAFEPNGLIENEVTFNATTNDANLNTAVLSRGSGISPWALANSFSSKFFTPGGTKADAISNDDYYQVVISAKTNYKVSLSSIDVNIRRSSAGPDEYQWQYSLDNFATPGIDVGAQGSVVSSDNGLAMPQIDLSGVTNLQNVASGTTITFRLYAFGALGSGGTFAIGRLVGDDLVFRGSVNLITHTLTYTAGVNGSITGSTPQTVDHGSSGSEVIAVPNANYHFTSWSDGSTTNLRTDTNITADISVAAGFEADVVAPPPPPPDPEPEPEPEISHPMPRAPASSSGGGGGGFYIPPVVKPLPAQIAPLPKPVAVQTVTLPSAPRRVAISKQTVKTEIPDIQPVVAENKTVSLKNIKAAGPAALSEKSGFLDYFKNMLNKIISLFLKKW</sequence>
<organism evidence="3 4">
    <name type="scientific">Candidatus Staskawiczbacteria bacterium RIFOXYB1_FULL_37_44</name>
    <dbReference type="NCBI Taxonomy" id="1802223"/>
    <lineage>
        <taxon>Bacteria</taxon>
        <taxon>Candidatus Staskawicziibacteriota</taxon>
    </lineage>
</organism>
<dbReference type="Gene3D" id="3.40.50.1820">
    <property type="entry name" value="alpha/beta hydrolase"/>
    <property type="match status" value="1"/>
</dbReference>
<dbReference type="Pfam" id="PF18998">
    <property type="entry name" value="Flg_new_2"/>
    <property type="match status" value="1"/>
</dbReference>
<dbReference type="AlphaFoldDB" id="A0A1G2IWX2"/>
<dbReference type="InterPro" id="IPR003386">
    <property type="entry name" value="LACT/PDAT_acylTrfase"/>
</dbReference>
<comment type="caution">
    <text evidence="3">The sequence shown here is derived from an EMBL/GenBank/DDBJ whole genome shotgun (WGS) entry which is preliminary data.</text>
</comment>
<proteinExistence type="predicted"/>
<accession>A0A1G2IWX2</accession>
<dbReference type="InterPro" id="IPR029058">
    <property type="entry name" value="AB_hydrolase_fold"/>
</dbReference>
<feature type="compositionally biased region" description="Pro residues" evidence="1">
    <location>
        <begin position="661"/>
        <end position="672"/>
    </location>
</feature>
<dbReference type="GO" id="GO:0008374">
    <property type="term" value="F:O-acyltransferase activity"/>
    <property type="evidence" value="ECO:0007669"/>
    <property type="project" value="InterPro"/>
</dbReference>
<dbReference type="InterPro" id="IPR044060">
    <property type="entry name" value="Bacterial_rp_domain"/>
</dbReference>
<dbReference type="Proteomes" id="UP000178650">
    <property type="component" value="Unassembled WGS sequence"/>
</dbReference>
<evidence type="ECO:0000313" key="3">
    <source>
        <dbReference type="EMBL" id="OGZ79173.1"/>
    </source>
</evidence>
<evidence type="ECO:0000313" key="4">
    <source>
        <dbReference type="Proteomes" id="UP000178650"/>
    </source>
</evidence>
<feature type="region of interest" description="Disordered" evidence="1">
    <location>
        <begin position="928"/>
        <end position="966"/>
    </location>
</feature>
<feature type="domain" description="Bacterial repeat" evidence="2">
    <location>
        <begin position="860"/>
        <end position="928"/>
    </location>
</feature>
<feature type="region of interest" description="Disordered" evidence="1">
    <location>
        <begin position="643"/>
        <end position="674"/>
    </location>
</feature>
<name>A0A1G2IWX2_9BACT</name>
<evidence type="ECO:0000256" key="1">
    <source>
        <dbReference type="SAM" id="MobiDB-lite"/>
    </source>
</evidence>
<dbReference type="PANTHER" id="PTHR11440">
    <property type="entry name" value="LECITHIN-CHOLESTEROL ACYLTRANSFERASE-RELATED"/>
    <property type="match status" value="1"/>
</dbReference>
<reference evidence="3 4" key="1">
    <citation type="journal article" date="2016" name="Nat. Commun.">
        <title>Thousands of microbial genomes shed light on interconnected biogeochemical processes in an aquifer system.</title>
        <authorList>
            <person name="Anantharaman K."/>
            <person name="Brown C.T."/>
            <person name="Hug L.A."/>
            <person name="Sharon I."/>
            <person name="Castelle C.J."/>
            <person name="Probst A.J."/>
            <person name="Thomas B.C."/>
            <person name="Singh A."/>
            <person name="Wilkins M.J."/>
            <person name="Karaoz U."/>
            <person name="Brodie E.L."/>
            <person name="Williams K.H."/>
            <person name="Hubbard S.S."/>
            <person name="Banfield J.F."/>
        </authorList>
    </citation>
    <scope>NUCLEOTIDE SEQUENCE [LARGE SCALE GENOMIC DNA]</scope>
</reference>
<gene>
    <name evidence="3" type="ORF">A2358_04240</name>
</gene>
<dbReference type="Pfam" id="PF02450">
    <property type="entry name" value="LCAT"/>
    <property type="match status" value="1"/>
</dbReference>
<dbReference type="GO" id="GO:0006629">
    <property type="term" value="P:lipid metabolic process"/>
    <property type="evidence" value="ECO:0007669"/>
    <property type="project" value="InterPro"/>
</dbReference>
<dbReference type="SUPFAM" id="SSF53474">
    <property type="entry name" value="alpha/beta-Hydrolases"/>
    <property type="match status" value="1"/>
</dbReference>
<dbReference type="STRING" id="1802223.A2358_04240"/>
<protein>
    <recommendedName>
        <fullName evidence="2">Bacterial repeat domain-containing protein</fullName>
    </recommendedName>
</protein>